<gene>
    <name evidence="1" type="ORF">S01H4_38399</name>
</gene>
<comment type="caution">
    <text evidence="1">The sequence shown here is derived from an EMBL/GenBank/DDBJ whole genome shotgun (WGS) entry which is preliminary data.</text>
</comment>
<reference evidence="1" key="1">
    <citation type="journal article" date="2014" name="Front. Microbiol.">
        <title>High frequency of phylogenetically diverse reductive dehalogenase-homologous genes in deep subseafloor sedimentary metagenomes.</title>
        <authorList>
            <person name="Kawai M."/>
            <person name="Futagami T."/>
            <person name="Toyoda A."/>
            <person name="Takaki Y."/>
            <person name="Nishi S."/>
            <person name="Hori S."/>
            <person name="Arai W."/>
            <person name="Tsubouchi T."/>
            <person name="Morono Y."/>
            <person name="Uchiyama I."/>
            <person name="Ito T."/>
            <person name="Fujiyama A."/>
            <person name="Inagaki F."/>
            <person name="Takami H."/>
        </authorList>
    </citation>
    <scope>NUCLEOTIDE SEQUENCE</scope>
    <source>
        <strain evidence="1">Expedition CK06-06</strain>
    </source>
</reference>
<sequence>IGSAIDVKGTFTFNTHGTWSGTVKIQRNENEEGWETYRTYLGEKDRNIQYTGTEDADNVQYRINVAVHGAGSGTIHADLTVNNSVEDGICRITSYTSPTVVSATVLTDFASTDASKRWWEGAWSAYRGYPSAFAFFEERGVYAGTAFEPQNVWLSASGNFEDFETGVNNADPFTLTLSSDEANQIRWASALEALVLGTIGGEWRIRATALDEALTPTNFNLRQQSTRGSKKIQPIPVGTAVLFVDYVGRKVREMTFSDKDQKFVTPDLSALAEHITLTGITSIAYQRNPDNI</sequence>
<feature type="non-terminal residue" evidence="1">
    <location>
        <position position="292"/>
    </location>
</feature>
<dbReference type="EMBL" id="BART01020706">
    <property type="protein sequence ID" value="GAH05223.1"/>
    <property type="molecule type" value="Genomic_DNA"/>
</dbReference>
<organism evidence="1">
    <name type="scientific">marine sediment metagenome</name>
    <dbReference type="NCBI Taxonomy" id="412755"/>
    <lineage>
        <taxon>unclassified sequences</taxon>
        <taxon>metagenomes</taxon>
        <taxon>ecological metagenomes</taxon>
    </lineage>
</organism>
<feature type="non-terminal residue" evidence="1">
    <location>
        <position position="1"/>
    </location>
</feature>
<accession>X1E997</accession>
<name>X1E997_9ZZZZ</name>
<evidence type="ECO:0000313" key="1">
    <source>
        <dbReference type="EMBL" id="GAH05223.1"/>
    </source>
</evidence>
<protein>
    <submittedName>
        <fullName evidence="1">Uncharacterized protein</fullName>
    </submittedName>
</protein>
<dbReference type="AlphaFoldDB" id="X1E997"/>
<proteinExistence type="predicted"/>